<dbReference type="AlphaFoldDB" id="A0AA41TZ33"/>
<evidence type="ECO:0000313" key="3">
    <source>
        <dbReference type="Proteomes" id="UP001165378"/>
    </source>
</evidence>
<accession>A0AA41TZ33</accession>
<reference evidence="2" key="1">
    <citation type="submission" date="2022-01" db="EMBL/GenBank/DDBJ databases">
        <title>Genome-Based Taxonomic Classification of the Phylum Actinobacteria.</title>
        <authorList>
            <person name="Gao Y."/>
        </authorList>
    </citation>
    <scope>NUCLEOTIDE SEQUENCE</scope>
    <source>
        <strain evidence="2">KLBMP 8922</strain>
    </source>
</reference>
<keyword evidence="3" id="KW-1185">Reference proteome</keyword>
<dbReference type="RefSeq" id="WP_235052577.1">
    <property type="nucleotide sequence ID" value="NZ_JAKFHA010000006.1"/>
</dbReference>
<comment type="caution">
    <text evidence="2">The sequence shown here is derived from an EMBL/GenBank/DDBJ whole genome shotgun (WGS) entry which is preliminary data.</text>
</comment>
<sequence>MERIYGPQPIRACLERALVVVPEQYCRMLVSPQDELSSLFDKENQALAGASARRHVTPERDMLEQSFAT</sequence>
<evidence type="ECO:0000313" key="2">
    <source>
        <dbReference type="EMBL" id="MCF2528418.1"/>
    </source>
</evidence>
<organism evidence="2 3">
    <name type="scientific">Yinghuangia soli</name>
    <dbReference type="NCBI Taxonomy" id="2908204"/>
    <lineage>
        <taxon>Bacteria</taxon>
        <taxon>Bacillati</taxon>
        <taxon>Actinomycetota</taxon>
        <taxon>Actinomycetes</taxon>
        <taxon>Kitasatosporales</taxon>
        <taxon>Streptomycetaceae</taxon>
        <taxon>Yinghuangia</taxon>
    </lineage>
</organism>
<gene>
    <name evidence="2" type="ORF">LZ495_14475</name>
</gene>
<dbReference type="Proteomes" id="UP001165378">
    <property type="component" value="Unassembled WGS sequence"/>
</dbReference>
<dbReference type="EMBL" id="JAKFHA010000006">
    <property type="protein sequence ID" value="MCF2528418.1"/>
    <property type="molecule type" value="Genomic_DNA"/>
</dbReference>
<evidence type="ECO:0000256" key="1">
    <source>
        <dbReference type="SAM" id="MobiDB-lite"/>
    </source>
</evidence>
<name>A0AA41TZ33_9ACTN</name>
<feature type="region of interest" description="Disordered" evidence="1">
    <location>
        <begin position="50"/>
        <end position="69"/>
    </location>
</feature>
<protein>
    <submittedName>
        <fullName evidence="2">Uncharacterized protein</fullName>
    </submittedName>
</protein>
<proteinExistence type="predicted"/>